<keyword evidence="3" id="KW-1003">Cell membrane</keyword>
<gene>
    <name evidence="11" type="ORF">HAZT_HAZT008448</name>
</gene>
<dbReference type="EMBL" id="JQDR03017966">
    <property type="protein sequence ID" value="KAA0183282.1"/>
    <property type="molecule type" value="Genomic_DNA"/>
</dbReference>
<sequence length="178" mass="19513">KRAAAVDLSHPYFLESSTVLSRAPAPASRALAVFSPFTSTVWAIILLCLLLAGPVSSFISYAQKRLHLRTEKNPLTVKENAFNAFKVLFMQAVSPIPETAPLRLFAFFWYIFSLNFVVLYSGNLTAVFAAPPLESSIDTLGDLLVAARRDGVLPVTLKGSSLHALFEVYTAIITCYIK</sequence>
<comment type="subcellular location">
    <subcellularLocation>
        <location evidence="1">Cell membrane</location>
        <topology evidence="1">Multi-pass membrane protein</topology>
    </subcellularLocation>
</comment>
<evidence type="ECO:0000259" key="10">
    <source>
        <dbReference type="Pfam" id="PF00060"/>
    </source>
</evidence>
<dbReference type="PANTHER" id="PTHR42643:SF24">
    <property type="entry name" value="IONOTROPIC RECEPTOR 60A"/>
    <property type="match status" value="1"/>
</dbReference>
<evidence type="ECO:0000256" key="7">
    <source>
        <dbReference type="ARBA" id="ARBA00023170"/>
    </source>
</evidence>
<evidence type="ECO:0000256" key="5">
    <source>
        <dbReference type="ARBA" id="ARBA00022989"/>
    </source>
</evidence>
<dbReference type="AlphaFoldDB" id="A0A6A0GP70"/>
<evidence type="ECO:0000313" key="11">
    <source>
        <dbReference type="EMBL" id="KAA0183282.1"/>
    </source>
</evidence>
<keyword evidence="6 9" id="KW-0472">Membrane</keyword>
<feature type="transmembrane region" description="Helical" evidence="9">
    <location>
        <begin position="41"/>
        <end position="62"/>
    </location>
</feature>
<comment type="caution">
    <text evidence="11">The sequence shown here is derived from an EMBL/GenBank/DDBJ whole genome shotgun (WGS) entry which is preliminary data.</text>
</comment>
<reference evidence="11" key="3">
    <citation type="submission" date="2019-06" db="EMBL/GenBank/DDBJ databases">
        <authorList>
            <person name="Poynton C."/>
            <person name="Hasenbein S."/>
            <person name="Benoit J.B."/>
            <person name="Sepulveda M.S."/>
            <person name="Poelchau M.F."/>
            <person name="Murali S.C."/>
            <person name="Chen S."/>
            <person name="Glastad K.M."/>
            <person name="Werren J.H."/>
            <person name="Vineis J.H."/>
            <person name="Bowen J.L."/>
            <person name="Friedrich M."/>
            <person name="Jones J."/>
            <person name="Robertson H.M."/>
            <person name="Feyereisen R."/>
            <person name="Mechler-Hickson A."/>
            <person name="Mathers N."/>
            <person name="Lee C.E."/>
            <person name="Colbourne J.K."/>
            <person name="Biales A."/>
            <person name="Johnston J.S."/>
            <person name="Wellborn G.A."/>
            <person name="Rosendale A.J."/>
            <person name="Cridge A.G."/>
            <person name="Munoz-Torres M.C."/>
            <person name="Bain P.A."/>
            <person name="Manny A.R."/>
            <person name="Major K.M."/>
            <person name="Lambert F.N."/>
            <person name="Vulpe C.D."/>
            <person name="Tuck P."/>
            <person name="Blalock B.J."/>
            <person name="Lin Y.-Y."/>
            <person name="Smith M.E."/>
            <person name="Ochoa-Acuna H."/>
            <person name="Chen M.-J.M."/>
            <person name="Childers C.P."/>
            <person name="Qu J."/>
            <person name="Dugan S."/>
            <person name="Lee S.L."/>
            <person name="Chao H."/>
            <person name="Dinh H."/>
            <person name="Han Y."/>
            <person name="Doddapaneni H."/>
            <person name="Worley K.C."/>
            <person name="Muzny D.M."/>
            <person name="Gibbs R.A."/>
            <person name="Richards S."/>
        </authorList>
    </citation>
    <scope>NUCLEOTIDE SEQUENCE</scope>
    <source>
        <strain evidence="11">HAZT.00-mixed</strain>
        <tissue evidence="11">Whole organism</tissue>
    </source>
</reference>
<evidence type="ECO:0000256" key="1">
    <source>
        <dbReference type="ARBA" id="ARBA00004651"/>
    </source>
</evidence>
<dbReference type="GO" id="GO:0005886">
    <property type="term" value="C:plasma membrane"/>
    <property type="evidence" value="ECO:0007669"/>
    <property type="project" value="UniProtKB-SubCell"/>
</dbReference>
<reference evidence="11" key="1">
    <citation type="submission" date="2014-08" db="EMBL/GenBank/DDBJ databases">
        <authorList>
            <person name="Murali S."/>
            <person name="Richards S."/>
            <person name="Bandaranaike D."/>
            <person name="Bellair M."/>
            <person name="Blankenburg K."/>
            <person name="Chao H."/>
            <person name="Dinh H."/>
            <person name="Doddapaneni H."/>
            <person name="Dugan-Rocha S."/>
            <person name="Elkadiri S."/>
            <person name="Gnanaolivu R."/>
            <person name="Hughes D."/>
            <person name="Lee S."/>
            <person name="Li M."/>
            <person name="Ming W."/>
            <person name="Munidasa M."/>
            <person name="Muniz J."/>
            <person name="Nguyen L."/>
            <person name="Osuji N."/>
            <person name="Pu L.-L."/>
            <person name="Puazo M."/>
            <person name="Skinner E."/>
            <person name="Qu C."/>
            <person name="Quiroz J."/>
            <person name="Raj R."/>
            <person name="Weissenberger G."/>
            <person name="Xin Y."/>
            <person name="Zou X."/>
            <person name="Han Y."/>
            <person name="Worley K."/>
            <person name="Muzny D."/>
            <person name="Gibbs R."/>
        </authorList>
    </citation>
    <scope>NUCLEOTIDE SEQUENCE</scope>
    <source>
        <strain evidence="11">HAZT.00-mixed</strain>
        <tissue evidence="11">Whole organism</tissue>
    </source>
</reference>
<feature type="non-terminal residue" evidence="11">
    <location>
        <position position="1"/>
    </location>
</feature>
<evidence type="ECO:0000256" key="6">
    <source>
        <dbReference type="ARBA" id="ARBA00023136"/>
    </source>
</evidence>
<evidence type="ECO:0000256" key="3">
    <source>
        <dbReference type="ARBA" id="ARBA00022475"/>
    </source>
</evidence>
<evidence type="ECO:0000256" key="4">
    <source>
        <dbReference type="ARBA" id="ARBA00022692"/>
    </source>
</evidence>
<dbReference type="Gene3D" id="1.10.287.70">
    <property type="match status" value="1"/>
</dbReference>
<evidence type="ECO:0000256" key="9">
    <source>
        <dbReference type="SAM" id="Phobius"/>
    </source>
</evidence>
<feature type="transmembrane region" description="Helical" evidence="9">
    <location>
        <begin position="107"/>
        <end position="130"/>
    </location>
</feature>
<accession>A0A6A0GP70</accession>
<organism evidence="11">
    <name type="scientific">Hyalella azteca</name>
    <name type="common">Amphipod</name>
    <dbReference type="NCBI Taxonomy" id="294128"/>
    <lineage>
        <taxon>Eukaryota</taxon>
        <taxon>Metazoa</taxon>
        <taxon>Ecdysozoa</taxon>
        <taxon>Arthropoda</taxon>
        <taxon>Crustacea</taxon>
        <taxon>Multicrustacea</taxon>
        <taxon>Malacostraca</taxon>
        <taxon>Eumalacostraca</taxon>
        <taxon>Peracarida</taxon>
        <taxon>Amphipoda</taxon>
        <taxon>Senticaudata</taxon>
        <taxon>Talitrida</taxon>
        <taxon>Talitroidea</taxon>
        <taxon>Hyalellidae</taxon>
        <taxon>Hyalella</taxon>
    </lineage>
</organism>
<name>A0A6A0GP70_HYAAZ</name>
<reference evidence="11" key="2">
    <citation type="journal article" date="2018" name="Environ. Sci. Technol.">
        <title>The Toxicogenome of Hyalella azteca: A Model for Sediment Ecotoxicology and Evolutionary Toxicology.</title>
        <authorList>
            <person name="Poynton H.C."/>
            <person name="Hasenbein S."/>
            <person name="Benoit J.B."/>
            <person name="Sepulveda M.S."/>
            <person name="Poelchau M.F."/>
            <person name="Hughes D.S.T."/>
            <person name="Murali S.C."/>
            <person name="Chen S."/>
            <person name="Glastad K.M."/>
            <person name="Goodisman M.A.D."/>
            <person name="Werren J.H."/>
            <person name="Vineis J.H."/>
            <person name="Bowen J.L."/>
            <person name="Friedrich M."/>
            <person name="Jones J."/>
            <person name="Robertson H.M."/>
            <person name="Feyereisen R."/>
            <person name="Mechler-Hickson A."/>
            <person name="Mathers N."/>
            <person name="Lee C.E."/>
            <person name="Colbourne J.K."/>
            <person name="Biales A."/>
            <person name="Johnston J.S."/>
            <person name="Wellborn G.A."/>
            <person name="Rosendale A.J."/>
            <person name="Cridge A.G."/>
            <person name="Munoz-Torres M.C."/>
            <person name="Bain P.A."/>
            <person name="Manny A.R."/>
            <person name="Major K.M."/>
            <person name="Lambert F.N."/>
            <person name="Vulpe C.D."/>
            <person name="Tuck P."/>
            <person name="Blalock B.J."/>
            <person name="Lin Y.Y."/>
            <person name="Smith M.E."/>
            <person name="Ochoa-Acuna H."/>
            <person name="Chen M.M."/>
            <person name="Childers C.P."/>
            <person name="Qu J."/>
            <person name="Dugan S."/>
            <person name="Lee S.L."/>
            <person name="Chao H."/>
            <person name="Dinh H."/>
            <person name="Han Y."/>
            <person name="Doddapaneni H."/>
            <person name="Worley K.C."/>
            <person name="Muzny D.M."/>
            <person name="Gibbs R.A."/>
            <person name="Richards S."/>
        </authorList>
    </citation>
    <scope>NUCLEOTIDE SEQUENCE</scope>
    <source>
        <strain evidence="11">HAZT.00-mixed</strain>
        <tissue evidence="11">Whole organism</tissue>
    </source>
</reference>
<evidence type="ECO:0000256" key="8">
    <source>
        <dbReference type="ARBA" id="ARBA00023180"/>
    </source>
</evidence>
<keyword evidence="5 9" id="KW-1133">Transmembrane helix</keyword>
<keyword evidence="4 9" id="KW-0812">Transmembrane</keyword>
<dbReference type="Pfam" id="PF00060">
    <property type="entry name" value="Lig_chan"/>
    <property type="match status" value="1"/>
</dbReference>
<dbReference type="GO" id="GO:0050906">
    <property type="term" value="P:detection of stimulus involved in sensory perception"/>
    <property type="evidence" value="ECO:0007669"/>
    <property type="project" value="UniProtKB-ARBA"/>
</dbReference>
<keyword evidence="8" id="KW-0325">Glycoprotein</keyword>
<dbReference type="InterPro" id="IPR001320">
    <property type="entry name" value="Iontro_rcpt_C"/>
</dbReference>
<evidence type="ECO:0000256" key="2">
    <source>
        <dbReference type="ARBA" id="ARBA00008685"/>
    </source>
</evidence>
<comment type="similarity">
    <text evidence="2">Belongs to the glutamate-gated ion channel (TC 1.A.10.1) family.</text>
</comment>
<dbReference type="InterPro" id="IPR052192">
    <property type="entry name" value="Insect_Ionotropic_Sensory_Rcpt"/>
</dbReference>
<dbReference type="GO" id="GO:0015276">
    <property type="term" value="F:ligand-gated monoatomic ion channel activity"/>
    <property type="evidence" value="ECO:0007669"/>
    <property type="project" value="InterPro"/>
</dbReference>
<dbReference type="Proteomes" id="UP000711488">
    <property type="component" value="Unassembled WGS sequence"/>
</dbReference>
<feature type="domain" description="Ionotropic glutamate receptor C-terminal" evidence="10">
    <location>
        <begin position="39"/>
        <end position="144"/>
    </location>
</feature>
<feature type="non-terminal residue" evidence="11">
    <location>
        <position position="178"/>
    </location>
</feature>
<dbReference type="PANTHER" id="PTHR42643">
    <property type="entry name" value="IONOTROPIC RECEPTOR 20A-RELATED"/>
    <property type="match status" value="1"/>
</dbReference>
<keyword evidence="7 11" id="KW-0675">Receptor</keyword>
<protein>
    <submittedName>
        <fullName evidence="11">Ionotropic receptor 212</fullName>
    </submittedName>
</protein>
<proteinExistence type="inferred from homology"/>